<evidence type="ECO:0000313" key="2">
    <source>
        <dbReference type="Proteomes" id="UP000005238"/>
    </source>
</evidence>
<protein>
    <recommendedName>
        <fullName evidence="3">RING-type domain-containing protein</fullName>
    </recommendedName>
</protein>
<dbReference type="EMBL" id="DS568348">
    <property type="status" value="NOT_ANNOTATED_CDS"/>
    <property type="molecule type" value="Genomic_DNA"/>
</dbReference>
<dbReference type="EnsemblProtists" id="Phyra87776">
    <property type="protein sequence ID" value="Phyra87776"/>
    <property type="gene ID" value="Phyra87776"/>
</dbReference>
<dbReference type="OMA" id="DKEMISD"/>
<dbReference type="AlphaFoldDB" id="H3HA62"/>
<dbReference type="InterPro" id="IPR013083">
    <property type="entry name" value="Znf_RING/FYVE/PHD"/>
</dbReference>
<evidence type="ECO:0000313" key="1">
    <source>
        <dbReference type="EnsemblProtists" id="Phyra87776"/>
    </source>
</evidence>
<keyword evidence="2" id="KW-1185">Reference proteome</keyword>
<sequence>MPPNALLDTRGEAVCADFGSDSVTCQICLEELKEPAASKDQVALTPVTHLCSPTCPAVVCTPCLQKHLEISMMVPYSGALPKIRCPICLIPVNRQQWSRFLGPNAEHLLHQYRELCKASCNFTCPGCHNAQYTQLPEFYQKSGPDLANRVALTLRPSESVRIPEFRRVVRRFCRHHKTTTARDVLRHIADTFPAAKTNCIVHKVLPLIRDEERRATLLLAYHSIHRRVMTRCCGAFACFNCKRVLFDETTACTCEEEGLEMISDEDIIECRSCRVMLVKVDGCSSVRCVCGFSMSWTDEQLIKELNQRKLLPVDPFDMTAYDCWAAWHYTFRCTAGEDYWELRQSALLHSVHNSRPVLRETLRRFIWKRRFRRLVMVAELEMRRKFAVRVFPVFKESLRALVWRRRRFHRELLGECRIAFVSRTACHQSAVIKPVLLKFMWHCRFRCLVLDSLRRRFYCLSKGWAILSEEQLEVEEEQLAFLSIGLN</sequence>
<dbReference type="EMBL" id="DS566386">
    <property type="status" value="NOT_ANNOTATED_CDS"/>
    <property type="molecule type" value="Genomic_DNA"/>
</dbReference>
<name>H3HA62_PHYRM</name>
<dbReference type="VEuPathDB" id="FungiDB:KRP22_3712"/>
<evidence type="ECO:0008006" key="3">
    <source>
        <dbReference type="Google" id="ProtNLM"/>
    </source>
</evidence>
<proteinExistence type="predicted"/>
<dbReference type="EMBL" id="DS566096">
    <property type="status" value="NOT_ANNOTATED_CDS"/>
    <property type="molecule type" value="Genomic_DNA"/>
</dbReference>
<dbReference type="EnsemblProtists" id="Phyra85965">
    <property type="protein sequence ID" value="Phyra85965"/>
    <property type="gene ID" value="Phyra85965"/>
</dbReference>
<organism evidence="1 2">
    <name type="scientific">Phytophthora ramorum</name>
    <name type="common">Sudden oak death agent</name>
    <dbReference type="NCBI Taxonomy" id="164328"/>
    <lineage>
        <taxon>Eukaryota</taxon>
        <taxon>Sar</taxon>
        <taxon>Stramenopiles</taxon>
        <taxon>Oomycota</taxon>
        <taxon>Peronosporomycetes</taxon>
        <taxon>Peronosporales</taxon>
        <taxon>Peronosporaceae</taxon>
        <taxon>Phytophthora</taxon>
    </lineage>
</organism>
<accession>H3HA62</accession>
<dbReference type="GO" id="GO:0005737">
    <property type="term" value="C:cytoplasm"/>
    <property type="evidence" value="ECO:0000318"/>
    <property type="project" value="GO_Central"/>
</dbReference>
<reference evidence="1" key="2">
    <citation type="submission" date="2015-06" db="UniProtKB">
        <authorList>
            <consortium name="EnsemblProtists"/>
        </authorList>
    </citation>
    <scope>IDENTIFICATION</scope>
    <source>
        <strain evidence="1">Pr102</strain>
    </source>
</reference>
<dbReference type="eggNOG" id="ENOG502SMBX">
    <property type="taxonomic scope" value="Eukaryota"/>
</dbReference>
<dbReference type="HOGENOM" id="CLU_028787_0_0_1"/>
<dbReference type="VEuPathDB" id="FungiDB:KRP23_5560"/>
<dbReference type="EnsemblProtists" id="Phyra83922">
    <property type="protein sequence ID" value="Phyra83922"/>
    <property type="gene ID" value="Phyra83922"/>
</dbReference>
<dbReference type="InParanoid" id="H3HA62"/>
<dbReference type="Gene3D" id="3.30.40.10">
    <property type="entry name" value="Zinc/RING finger domain, C3HC4 (zinc finger)"/>
    <property type="match status" value="1"/>
</dbReference>
<dbReference type="VEuPathDB" id="FungiDB:KRP22_3716"/>
<dbReference type="Proteomes" id="UP000005238">
    <property type="component" value="Unassembled WGS sequence"/>
</dbReference>
<reference evidence="2" key="1">
    <citation type="journal article" date="2006" name="Science">
        <title>Phytophthora genome sequences uncover evolutionary origins and mechanisms of pathogenesis.</title>
        <authorList>
            <person name="Tyler B.M."/>
            <person name="Tripathy S."/>
            <person name="Zhang X."/>
            <person name="Dehal P."/>
            <person name="Jiang R.H."/>
            <person name="Aerts A."/>
            <person name="Arredondo F.D."/>
            <person name="Baxter L."/>
            <person name="Bensasson D."/>
            <person name="Beynon J.L."/>
            <person name="Chapman J."/>
            <person name="Damasceno C.M."/>
            <person name="Dorrance A.E."/>
            <person name="Dou D."/>
            <person name="Dickerman A.W."/>
            <person name="Dubchak I.L."/>
            <person name="Garbelotto M."/>
            <person name="Gijzen M."/>
            <person name="Gordon S.G."/>
            <person name="Govers F."/>
            <person name="Grunwald N.J."/>
            <person name="Huang W."/>
            <person name="Ivors K.L."/>
            <person name="Jones R.W."/>
            <person name="Kamoun S."/>
            <person name="Krampis K."/>
            <person name="Lamour K.H."/>
            <person name="Lee M.K."/>
            <person name="McDonald W.H."/>
            <person name="Medina M."/>
            <person name="Meijer H.J."/>
            <person name="Nordberg E.K."/>
            <person name="Maclean D.J."/>
            <person name="Ospina-Giraldo M.D."/>
            <person name="Morris P.F."/>
            <person name="Phuntumart V."/>
            <person name="Putnam N.H."/>
            <person name="Rash S."/>
            <person name="Rose J.K."/>
            <person name="Sakihama Y."/>
            <person name="Salamov A.A."/>
            <person name="Savidor A."/>
            <person name="Scheuring C.F."/>
            <person name="Smith B.M."/>
            <person name="Sobral B.W."/>
            <person name="Terry A."/>
            <person name="Torto-Alalibo T.A."/>
            <person name="Win J."/>
            <person name="Xu Z."/>
            <person name="Zhang H."/>
            <person name="Grigoriev I.V."/>
            <person name="Rokhsar D.S."/>
            <person name="Boore J.L."/>
        </authorList>
    </citation>
    <scope>NUCLEOTIDE SEQUENCE [LARGE SCALE GENOMIC DNA]</scope>
    <source>
        <strain evidence="2">Pr102</strain>
    </source>
</reference>
<dbReference type="VEuPathDB" id="FungiDB:KRP23_5556"/>
<dbReference type="OrthoDB" id="78940at2759"/>